<keyword evidence="4" id="KW-1185">Reference proteome</keyword>
<feature type="transmembrane region" description="Helical" evidence="1">
    <location>
        <begin position="837"/>
        <end position="857"/>
    </location>
</feature>
<dbReference type="AlphaFoldDB" id="A0A2S4MFR7"/>
<dbReference type="NCBIfam" id="NF041559">
    <property type="entry name" value="BTH_I2691_fam"/>
    <property type="match status" value="1"/>
</dbReference>
<dbReference type="CDD" id="cd20707">
    <property type="entry name" value="MIX_III"/>
    <property type="match status" value="1"/>
</dbReference>
<name>A0A2S4MFR7_9BURK</name>
<dbReference type="InterPro" id="IPR048126">
    <property type="entry name" value="Toxin_VasX"/>
</dbReference>
<dbReference type="Pfam" id="PF20249">
    <property type="entry name" value="VasX_N"/>
    <property type="match status" value="1"/>
</dbReference>
<evidence type="ECO:0000313" key="3">
    <source>
        <dbReference type="EMBL" id="POR53588.1"/>
    </source>
</evidence>
<keyword evidence="1" id="KW-0812">Transmembrane</keyword>
<dbReference type="EMBL" id="PQGA01000003">
    <property type="protein sequence ID" value="POR53588.1"/>
    <property type="molecule type" value="Genomic_DNA"/>
</dbReference>
<feature type="domain" description="Toxin VasX N-terminal region" evidence="2">
    <location>
        <begin position="13"/>
        <end position="172"/>
    </location>
</feature>
<feature type="transmembrane region" description="Helical" evidence="1">
    <location>
        <begin position="803"/>
        <end position="825"/>
    </location>
</feature>
<proteinExistence type="predicted"/>
<evidence type="ECO:0000259" key="2">
    <source>
        <dbReference type="Pfam" id="PF20249"/>
    </source>
</evidence>
<keyword evidence="1" id="KW-1133">Transmembrane helix</keyword>
<dbReference type="InterPro" id="IPR046864">
    <property type="entry name" value="VasX_N"/>
</dbReference>
<organism evidence="3 4">
    <name type="scientific">Paraburkholderia eburnea</name>
    <dbReference type="NCBI Taxonomy" id="1189126"/>
    <lineage>
        <taxon>Bacteria</taxon>
        <taxon>Pseudomonadati</taxon>
        <taxon>Pseudomonadota</taxon>
        <taxon>Betaproteobacteria</taxon>
        <taxon>Burkholderiales</taxon>
        <taxon>Burkholderiaceae</taxon>
        <taxon>Paraburkholderia</taxon>
    </lineage>
</organism>
<protein>
    <recommendedName>
        <fullName evidence="2">Toxin VasX N-terminal region domain-containing protein</fullName>
    </recommendedName>
</protein>
<dbReference type="Proteomes" id="UP000237381">
    <property type="component" value="Unassembled WGS sequence"/>
</dbReference>
<keyword evidence="1" id="KW-0472">Membrane</keyword>
<dbReference type="RefSeq" id="WP_103703817.1">
    <property type="nucleotide sequence ID" value="NZ_PQGA01000003.1"/>
</dbReference>
<comment type="caution">
    <text evidence="3">The sequence shown here is derived from an EMBL/GenBank/DDBJ whole genome shotgun (WGS) entry which is preliminary data.</text>
</comment>
<dbReference type="OrthoDB" id="8664525at2"/>
<gene>
    <name evidence="3" type="ORF">B0G62_103160</name>
</gene>
<sequence length="921" mass="98949">MNATASPASSPFCPFCDKHGLPILPVRYAIARADKGNAPKLTAPFGAGVTSIDLPAKNAHYTLRLLRSGYLYVFDERRNEWSGYVVNPQGYLYVFDIHAKVSPEVGNKEFNEACKAKNDPYLARCITVKDAAHSTRVWLGFSDVMWTPAVLQKHAKPDYRKAHMQCIDIAAWRGGGTQPHVGAFDTLKQVAEFAADGVSLQKETRSYVQNFMPPPYRTLEDLLKTDPASKMALGMLSPMIQKLWAGAIGTPATSGPVDTAAWAFSTQRFWLAHGEAEGLMKWANSAAKPWRAAVVGLFDPAGIAIELNGLALQCSIEFTDDRRRKWILETASIIDSLRANVMNGAVKSEKADRQLSAEIGSAYALSHGGYDSVGGYDAYQQKIAKAGELGGDEEDTVAQHGWEKYAGEFDESGERKYVESTYPSELQAFTDATLAPLDVPYLAWLKSSSLSAYLTHNYDSHDCDCGAAYTDLVTAIIHNASGRTAVLDFLSECLQQDPRHPEAWLTRGLALNHEPLITSWTEKALAQATSKDFPWKDLVEKFHDKFKDVIVQGADHNLKRPYADAIARCAYQLSGAAIRNLSKAIDQGVATGASKLPTNWLMGILGTMAREENPNLIVVDLRGAWSRKDAARSLAGTLAKLAGDDPQKYRSGARAALEALAKSGDDLHPYHGVMLVDQVKAKELAGLTGAARRTAVAGVLTPAEFDEIMQESFGKLGNMDFKSGVAQLVFSSITLYSAFKDMMTANPGEILGKTVNFGAGVVGLVGTAGQAVGAVAEKTAWGAAKTARQFKFVAIEMETRASWLVGVGKLFGIVGGVVAGVVTMVQGVQLLANHPVLGVLNIGLGLVSIGAAVLMLFTATAGIGFAVMLVIGVIMVAIARFTPSPLQDWLGKSLTFGKGKDGRFGGPVEQAMALKAMATGA</sequence>
<evidence type="ECO:0000256" key="1">
    <source>
        <dbReference type="SAM" id="Phobius"/>
    </source>
</evidence>
<feature type="transmembrane region" description="Helical" evidence="1">
    <location>
        <begin position="863"/>
        <end position="882"/>
    </location>
</feature>
<accession>A0A2S4MFR7</accession>
<evidence type="ECO:0000313" key="4">
    <source>
        <dbReference type="Proteomes" id="UP000237381"/>
    </source>
</evidence>
<reference evidence="3 4" key="1">
    <citation type="submission" date="2018-01" db="EMBL/GenBank/DDBJ databases">
        <title>Genomic Encyclopedia of Type Strains, Phase III (KMG-III): the genomes of soil and plant-associated and newly described type strains.</title>
        <authorList>
            <person name="Whitman W."/>
        </authorList>
    </citation>
    <scope>NUCLEOTIDE SEQUENCE [LARGE SCALE GENOMIC DNA]</scope>
    <source>
        <strain evidence="3 4">JCM 18070</strain>
    </source>
</reference>